<feature type="chain" id="PRO_5034441451" description="Cyanovirin-N domain-containing protein" evidence="1">
    <location>
        <begin position="19"/>
        <end position="145"/>
    </location>
</feature>
<dbReference type="InterPro" id="IPR011058">
    <property type="entry name" value="Cyanovirin-N"/>
</dbReference>
<feature type="domain" description="Cyanovirin-N" evidence="2">
    <location>
        <begin position="45"/>
        <end position="144"/>
    </location>
</feature>
<evidence type="ECO:0000259" key="2">
    <source>
        <dbReference type="SMART" id="SM01111"/>
    </source>
</evidence>
<proteinExistence type="predicted"/>
<dbReference type="Gene3D" id="2.30.60.10">
    <property type="entry name" value="Cyanovirin-N"/>
    <property type="match status" value="1"/>
</dbReference>
<sequence>MLAAKITTALLAIAPALALASPAPVANNPAALNLRAGDDEISLNSFAGSCRACRIDYVSLLHCECRNTAGQWVLSSFDVGTCFRNDQCWLRWQRNGGAFQSCRNARIVDGFTLAADCRAGDGAWCANRVNLNERIHNRNGNMACD</sequence>
<evidence type="ECO:0000313" key="3">
    <source>
        <dbReference type="EMBL" id="KAF6787595.1"/>
    </source>
</evidence>
<dbReference type="Pfam" id="PF08881">
    <property type="entry name" value="CVNH"/>
    <property type="match status" value="1"/>
</dbReference>
<accession>A0A8H6INS7</accession>
<dbReference type="AlphaFoldDB" id="A0A8H6INS7"/>
<dbReference type="Proteomes" id="UP000639643">
    <property type="component" value="Unassembled WGS sequence"/>
</dbReference>
<keyword evidence="1" id="KW-0732">Signal</keyword>
<evidence type="ECO:0000256" key="1">
    <source>
        <dbReference type="SAM" id="SignalP"/>
    </source>
</evidence>
<evidence type="ECO:0000313" key="4">
    <source>
        <dbReference type="Proteomes" id="UP000639643"/>
    </source>
</evidence>
<dbReference type="SMART" id="SM01111">
    <property type="entry name" value="CVNH"/>
    <property type="match status" value="1"/>
</dbReference>
<dbReference type="EMBL" id="WIGM01001868">
    <property type="protein sequence ID" value="KAF6787595.1"/>
    <property type="molecule type" value="Genomic_DNA"/>
</dbReference>
<organism evidence="3 4">
    <name type="scientific">Colletotrichum musicola</name>
    <dbReference type="NCBI Taxonomy" id="2175873"/>
    <lineage>
        <taxon>Eukaryota</taxon>
        <taxon>Fungi</taxon>
        <taxon>Dikarya</taxon>
        <taxon>Ascomycota</taxon>
        <taxon>Pezizomycotina</taxon>
        <taxon>Sordariomycetes</taxon>
        <taxon>Hypocreomycetidae</taxon>
        <taxon>Glomerellales</taxon>
        <taxon>Glomerellaceae</taxon>
        <taxon>Colletotrichum</taxon>
        <taxon>Colletotrichum orchidearum species complex</taxon>
    </lineage>
</organism>
<reference evidence="3" key="1">
    <citation type="journal article" date="2020" name="Phytopathology">
        <title>Genome Sequence Resources of Colletotrichum truncatum, C. plurivorum, C. musicola, and C. sojae: Four Species Pathogenic to Soybean (Glycine max).</title>
        <authorList>
            <person name="Rogerio F."/>
            <person name="Boufleur T.R."/>
            <person name="Ciampi-Guillardi M."/>
            <person name="Sukno S.A."/>
            <person name="Thon M.R."/>
            <person name="Massola Junior N.S."/>
            <person name="Baroncelli R."/>
        </authorList>
    </citation>
    <scope>NUCLEOTIDE SEQUENCE</scope>
    <source>
        <strain evidence="3">LFN0074</strain>
    </source>
</reference>
<keyword evidence="4" id="KW-1185">Reference proteome</keyword>
<feature type="signal peptide" evidence="1">
    <location>
        <begin position="1"/>
        <end position="18"/>
    </location>
</feature>
<dbReference type="OrthoDB" id="2107166at2759"/>
<protein>
    <recommendedName>
        <fullName evidence="2">Cyanovirin-N domain-containing protein</fullName>
    </recommendedName>
</protein>
<comment type="caution">
    <text evidence="3">The sequence shown here is derived from an EMBL/GenBank/DDBJ whole genome shotgun (WGS) entry which is preliminary data.</text>
</comment>
<name>A0A8H6INS7_9PEZI</name>
<dbReference type="SUPFAM" id="SSF51322">
    <property type="entry name" value="Cyanovirin-N"/>
    <property type="match status" value="1"/>
</dbReference>
<dbReference type="InterPro" id="IPR036673">
    <property type="entry name" value="Cyanovirin-N_sf"/>
</dbReference>
<gene>
    <name evidence="3" type="ORF">CMUS01_16444</name>
</gene>